<dbReference type="Proteomes" id="UP000300879">
    <property type="component" value="Chromosome"/>
</dbReference>
<dbReference type="PANTHER" id="PTHR35788">
    <property type="entry name" value="EXPORTED PROTEIN-RELATED"/>
    <property type="match status" value="1"/>
</dbReference>
<dbReference type="EMBL" id="CP040396">
    <property type="protein sequence ID" value="QCT04528.1"/>
    <property type="molecule type" value="Genomic_DNA"/>
</dbReference>
<evidence type="ECO:0000259" key="3">
    <source>
        <dbReference type="PROSITE" id="PS51109"/>
    </source>
</evidence>
<evidence type="ECO:0000313" key="4">
    <source>
        <dbReference type="EMBL" id="QCT04528.1"/>
    </source>
</evidence>
<dbReference type="RefSeq" id="WP_138227223.1">
    <property type="nucleotide sequence ID" value="NZ_CP040396.1"/>
</dbReference>
<dbReference type="InterPro" id="IPR052913">
    <property type="entry name" value="Glycopeptide_resist_protein"/>
</dbReference>
<evidence type="ECO:0000256" key="2">
    <source>
        <dbReference type="SAM" id="MobiDB-lite"/>
    </source>
</evidence>
<dbReference type="OrthoDB" id="9813301at2"/>
<dbReference type="Pfam" id="PF04294">
    <property type="entry name" value="VanW"/>
    <property type="match status" value="1"/>
</dbReference>
<dbReference type="AlphaFoldDB" id="A0A4P8XPF2"/>
<proteinExistence type="predicted"/>
<evidence type="ECO:0000313" key="5">
    <source>
        <dbReference type="Proteomes" id="UP000300879"/>
    </source>
</evidence>
<gene>
    <name evidence="4" type="ORF">E6C60_3823</name>
</gene>
<organism evidence="4 5">
    <name type="scientific">Paenibacillus algicola</name>
    <dbReference type="NCBI Taxonomy" id="2565926"/>
    <lineage>
        <taxon>Bacteria</taxon>
        <taxon>Bacillati</taxon>
        <taxon>Bacillota</taxon>
        <taxon>Bacilli</taxon>
        <taxon>Bacillales</taxon>
        <taxon>Paenibacillaceae</taxon>
        <taxon>Paenibacillus</taxon>
    </lineage>
</organism>
<evidence type="ECO:0000256" key="1">
    <source>
        <dbReference type="ARBA" id="ARBA00022729"/>
    </source>
</evidence>
<dbReference type="InterPro" id="IPR011098">
    <property type="entry name" value="G5_dom"/>
</dbReference>
<keyword evidence="1" id="KW-0732">Signal</keyword>
<name>A0A4P8XPF2_9BACL</name>
<dbReference type="KEGG" id="palo:E6C60_3823"/>
<dbReference type="PROSITE" id="PS51257">
    <property type="entry name" value="PROKAR_LIPOPROTEIN"/>
    <property type="match status" value="1"/>
</dbReference>
<accession>A0A4P8XPF2</accession>
<dbReference type="SMART" id="SM01208">
    <property type="entry name" value="G5"/>
    <property type="match status" value="1"/>
</dbReference>
<feature type="domain" description="G5" evidence="3">
    <location>
        <begin position="372"/>
        <end position="452"/>
    </location>
</feature>
<reference evidence="4 5" key="1">
    <citation type="submission" date="2019-05" db="EMBL/GenBank/DDBJ databases">
        <authorList>
            <person name="Chen C."/>
        </authorList>
    </citation>
    <scope>NUCLEOTIDE SEQUENCE [LARGE SCALE GENOMIC DNA]</scope>
    <source>
        <strain evidence="4 5">HB172198</strain>
    </source>
</reference>
<feature type="region of interest" description="Disordered" evidence="2">
    <location>
        <begin position="444"/>
        <end position="473"/>
    </location>
</feature>
<dbReference type="Gene3D" id="2.20.230.10">
    <property type="entry name" value="Resuscitation-promoting factor rpfb"/>
    <property type="match status" value="1"/>
</dbReference>
<dbReference type="Pfam" id="PF07501">
    <property type="entry name" value="G5"/>
    <property type="match status" value="1"/>
</dbReference>
<keyword evidence="5" id="KW-1185">Reference proteome</keyword>
<protein>
    <submittedName>
        <fullName evidence="4">VanW family protein</fullName>
    </submittedName>
</protein>
<dbReference type="InterPro" id="IPR007391">
    <property type="entry name" value="Vancomycin_resist_VanW"/>
</dbReference>
<dbReference type="PROSITE" id="PS51109">
    <property type="entry name" value="G5"/>
    <property type="match status" value="1"/>
</dbReference>
<sequence length="473" mass="51621">MKKIHVMIIASLSLLLAGCLIYGALSIYVNTPRLPAGTTLSGWSVGGQPDGDVLNELERRLAALEQLPLSLMGWPRSGEEKLTLGEAGVTYRAEAFKAAVSQLQEGTLWERAFSRYTFAQAYSLEVHQDLELLKQRLNESWEQEQFGKPVNAVRTITGDEVRYIPEQSVLRIQWPLLEASFAAALPRDFAMLDAGGPLSIELPLQLQSPEVTVATLRAEGIQRKIIQFSTSLGASGPGRVHNITAAAAAVDGMILKPGEVFDYAKVVAQARKQHGFREAPVIISGKLVPGVGGGICQVSSTIYNAVLLTGLEVVERRNHSLPVNYLPKGLDATYAEGYINFRFRNSTGKHLLLQAQVVDKVLTVKLFGTFPDNIVYSLDTKLVEQIPAPRSYVRDSSLPPGQQKLLQPGKPGYVIETYRSKQVNGKIVERERLSRDVYKGQSSLIGMNPSHGEIPGTQGQLKAPVVEDGVSSP</sequence>
<dbReference type="PANTHER" id="PTHR35788:SF1">
    <property type="entry name" value="EXPORTED PROTEIN"/>
    <property type="match status" value="1"/>
</dbReference>